<accession>A0A1D2AA33</accession>
<dbReference type="InterPro" id="IPR006924">
    <property type="entry name" value="Ribosomal_cS23-like"/>
</dbReference>
<dbReference type="AlphaFoldDB" id="A0A1D2AA33"/>
<dbReference type="PANTHER" id="PTHR35108:SF1">
    <property type="entry name" value="OS04G0461100 PROTEIN"/>
    <property type="match status" value="1"/>
</dbReference>
<gene>
    <name evidence="7" type="ORF">g.40742</name>
</gene>
<keyword evidence="4" id="KW-0687">Ribonucleoprotein</keyword>
<evidence type="ECO:0000256" key="4">
    <source>
        <dbReference type="ARBA" id="ARBA00023274"/>
    </source>
</evidence>
<dbReference type="GO" id="GO:0006412">
    <property type="term" value="P:translation"/>
    <property type="evidence" value="ECO:0007669"/>
    <property type="project" value="InterPro"/>
</dbReference>
<evidence type="ECO:0000256" key="3">
    <source>
        <dbReference type="ARBA" id="ARBA00022980"/>
    </source>
</evidence>
<dbReference type="Pfam" id="PF04839">
    <property type="entry name" value="PSRP-3_Ycf65"/>
    <property type="match status" value="1"/>
</dbReference>
<keyword evidence="3" id="KW-0689">Ribosomal protein</keyword>
<evidence type="ECO:0000256" key="6">
    <source>
        <dbReference type="SAM" id="MobiDB-lite"/>
    </source>
</evidence>
<organism evidence="7">
    <name type="scientific">Auxenochlorella protothecoides</name>
    <name type="common">Green microalga</name>
    <name type="synonym">Chlorella protothecoides</name>
    <dbReference type="NCBI Taxonomy" id="3075"/>
    <lineage>
        <taxon>Eukaryota</taxon>
        <taxon>Viridiplantae</taxon>
        <taxon>Chlorophyta</taxon>
        <taxon>core chlorophytes</taxon>
        <taxon>Trebouxiophyceae</taxon>
        <taxon>Chlorellales</taxon>
        <taxon>Chlorellaceae</taxon>
        <taxon>Auxenochlorella</taxon>
    </lineage>
</organism>
<dbReference type="EMBL" id="GDKF01002681">
    <property type="protein sequence ID" value="JAT75941.1"/>
    <property type="molecule type" value="Transcribed_RNA"/>
</dbReference>
<proteinExistence type="inferred from homology"/>
<reference evidence="7" key="1">
    <citation type="submission" date="2015-08" db="EMBL/GenBank/DDBJ databases">
        <authorList>
            <person name="Babu N.S."/>
            <person name="Beckwith C.J."/>
            <person name="Beseler K.G."/>
            <person name="Brison A."/>
            <person name="Carone J.V."/>
            <person name="Caskin T.P."/>
            <person name="Diamond M."/>
            <person name="Durham M.E."/>
            <person name="Foxe J.M."/>
            <person name="Go M."/>
            <person name="Henderson B.A."/>
            <person name="Jones I.B."/>
            <person name="McGettigan J.A."/>
            <person name="Micheletti S.J."/>
            <person name="Nasrallah M.E."/>
            <person name="Ortiz D."/>
            <person name="Piller C.R."/>
            <person name="Privatt S.R."/>
            <person name="Schneider S.L."/>
            <person name="Sharp S."/>
            <person name="Smith T.C."/>
            <person name="Stanton J.D."/>
            <person name="Ullery H.E."/>
            <person name="Wilson R.J."/>
            <person name="Serrano M.G."/>
            <person name="Buck G."/>
            <person name="Lee V."/>
            <person name="Wang Y."/>
            <person name="Carvalho R."/>
            <person name="Voegtly L."/>
            <person name="Shi R."/>
            <person name="Duckworth R."/>
            <person name="Johnson A."/>
            <person name="Loviza R."/>
            <person name="Walstead R."/>
            <person name="Shah Z."/>
            <person name="Kiflezghi M."/>
            <person name="Wade K."/>
            <person name="Ball S.L."/>
            <person name="Bradley K.W."/>
            <person name="Asai D.J."/>
            <person name="Bowman C.A."/>
            <person name="Russell D.A."/>
            <person name="Pope W.H."/>
            <person name="Jacobs-Sera D."/>
            <person name="Hendrix R.W."/>
            <person name="Hatfull G.F."/>
        </authorList>
    </citation>
    <scope>NUCLEOTIDE SEQUENCE</scope>
</reference>
<name>A0A1D2AA33_AUXPR</name>
<evidence type="ECO:0000256" key="1">
    <source>
        <dbReference type="ARBA" id="ARBA00008561"/>
    </source>
</evidence>
<protein>
    <recommendedName>
        <fullName evidence="5">30S ribosomal protein 3, chloroplastic</fullName>
    </recommendedName>
</protein>
<dbReference type="GO" id="GO:1990904">
    <property type="term" value="C:ribonucleoprotein complex"/>
    <property type="evidence" value="ECO:0007669"/>
    <property type="project" value="UniProtKB-KW"/>
</dbReference>
<evidence type="ECO:0000313" key="7">
    <source>
        <dbReference type="EMBL" id="JAT75941.1"/>
    </source>
</evidence>
<dbReference type="PANTHER" id="PTHR35108">
    <property type="entry name" value="30S RIBOSOMAL PROTEIN 3, CHLOROPLASTIC"/>
    <property type="match status" value="1"/>
</dbReference>
<sequence>MQLQVLSSRSAAFTTQCPRVHSKPVSRAVCRPACSLRPQSRRSTFVARAAAEVQDAPADAGSGVEAADLAVEEQQQDVAEERETLSAPPSVPSDGLTSAPVRKRSNRFALNVLWMDKQIGVAVDQLFSGQRSPVTPYFFWPKEEAWDLMKETLEGESSWIPEEQVIEVLNSFTSLINYWQSDNPTLKQAKDNFPNARFHG</sequence>
<evidence type="ECO:0000256" key="5">
    <source>
        <dbReference type="ARBA" id="ARBA00035379"/>
    </source>
</evidence>
<dbReference type="InterPro" id="IPR038447">
    <property type="entry name" value="PSRP-3/Ycf65_sf"/>
</dbReference>
<comment type="similarity">
    <text evidence="1">Belongs to the chloroplast-specific ribosomal protein cS23 family.</text>
</comment>
<evidence type="ECO:0000256" key="2">
    <source>
        <dbReference type="ARBA" id="ARBA00011458"/>
    </source>
</evidence>
<dbReference type="GO" id="GO:0003735">
    <property type="term" value="F:structural constituent of ribosome"/>
    <property type="evidence" value="ECO:0007669"/>
    <property type="project" value="InterPro"/>
</dbReference>
<comment type="subunit">
    <text evidence="2">Part of the 30S ribosomal subunit.</text>
</comment>
<dbReference type="GO" id="GO:0005840">
    <property type="term" value="C:ribosome"/>
    <property type="evidence" value="ECO:0007669"/>
    <property type="project" value="UniProtKB-KW"/>
</dbReference>
<feature type="region of interest" description="Disordered" evidence="6">
    <location>
        <begin position="73"/>
        <end position="99"/>
    </location>
</feature>
<dbReference type="Gene3D" id="3.30.390.140">
    <property type="match status" value="1"/>
</dbReference>